<name>A0AAV7WZV9_PLEWA</name>
<protein>
    <submittedName>
        <fullName evidence="1">Uncharacterized protein</fullName>
    </submittedName>
</protein>
<keyword evidence="2" id="KW-1185">Reference proteome</keyword>
<dbReference type="Proteomes" id="UP001066276">
    <property type="component" value="Chromosome 1_1"/>
</dbReference>
<organism evidence="1 2">
    <name type="scientific">Pleurodeles waltl</name>
    <name type="common">Iberian ribbed newt</name>
    <dbReference type="NCBI Taxonomy" id="8319"/>
    <lineage>
        <taxon>Eukaryota</taxon>
        <taxon>Metazoa</taxon>
        <taxon>Chordata</taxon>
        <taxon>Craniata</taxon>
        <taxon>Vertebrata</taxon>
        <taxon>Euteleostomi</taxon>
        <taxon>Amphibia</taxon>
        <taxon>Batrachia</taxon>
        <taxon>Caudata</taxon>
        <taxon>Salamandroidea</taxon>
        <taxon>Salamandridae</taxon>
        <taxon>Pleurodelinae</taxon>
        <taxon>Pleurodeles</taxon>
    </lineage>
</organism>
<evidence type="ECO:0000313" key="2">
    <source>
        <dbReference type="Proteomes" id="UP001066276"/>
    </source>
</evidence>
<reference evidence="1" key="1">
    <citation type="journal article" date="2022" name="bioRxiv">
        <title>Sequencing and chromosome-scale assembly of the giantPleurodeles waltlgenome.</title>
        <authorList>
            <person name="Brown T."/>
            <person name="Elewa A."/>
            <person name="Iarovenko S."/>
            <person name="Subramanian E."/>
            <person name="Araus A.J."/>
            <person name="Petzold A."/>
            <person name="Susuki M."/>
            <person name="Suzuki K.-i.T."/>
            <person name="Hayashi T."/>
            <person name="Toyoda A."/>
            <person name="Oliveira C."/>
            <person name="Osipova E."/>
            <person name="Leigh N.D."/>
            <person name="Simon A."/>
            <person name="Yun M.H."/>
        </authorList>
    </citation>
    <scope>NUCLEOTIDE SEQUENCE</scope>
    <source>
        <strain evidence="1">20211129_DDA</strain>
        <tissue evidence="1">Liver</tissue>
    </source>
</reference>
<accession>A0AAV7WZV9</accession>
<gene>
    <name evidence="1" type="ORF">NDU88_005991</name>
</gene>
<dbReference type="AlphaFoldDB" id="A0AAV7WZV9"/>
<proteinExistence type="predicted"/>
<evidence type="ECO:0000313" key="1">
    <source>
        <dbReference type="EMBL" id="KAJ1218411.1"/>
    </source>
</evidence>
<comment type="caution">
    <text evidence="1">The sequence shown here is derived from an EMBL/GenBank/DDBJ whole genome shotgun (WGS) entry which is preliminary data.</text>
</comment>
<dbReference type="EMBL" id="JANPWB010000001">
    <property type="protein sequence ID" value="KAJ1218411.1"/>
    <property type="molecule type" value="Genomic_DNA"/>
</dbReference>
<sequence>MPFRTSRPSLLCWTGTTPRAPSGLSGRIEHRRLLRTCTDGGVVDGSQRGLRSEPDLASNISLGPLLRTTLLILSRFDRV</sequence>